<dbReference type="Proteomes" id="UP001207337">
    <property type="component" value="Unassembled WGS sequence"/>
</dbReference>
<dbReference type="EMBL" id="JAJNDC010000001">
    <property type="protein sequence ID" value="MCW9711463.1"/>
    <property type="molecule type" value="Genomic_DNA"/>
</dbReference>
<protein>
    <submittedName>
        <fullName evidence="4">SMP-30/gluconolactonase/LRE family protein</fullName>
    </submittedName>
</protein>
<keyword evidence="1" id="KW-0677">Repeat</keyword>
<dbReference type="RefSeq" id="WP_265786698.1">
    <property type="nucleotide sequence ID" value="NZ_BAABRS010000001.1"/>
</dbReference>
<name>A0ABT3PUF9_9BACT</name>
<evidence type="ECO:0000256" key="1">
    <source>
        <dbReference type="ARBA" id="ARBA00022737"/>
    </source>
</evidence>
<evidence type="ECO:0000313" key="4">
    <source>
        <dbReference type="EMBL" id="MCW9711463.1"/>
    </source>
</evidence>
<sequence length="347" mass="37100">MEKRNPVIGNLFNKMIVLTVMIAVGILANTAIGQAQQTEKYPVGNPLGLTSNGDFQPISPNVTVFGAINNAESCIYDAERDLIVVPSRGVSQRMQENNAWVSLINSDGSVHTTKWIGVQDPDRRSELSPPLVLNDPLGSEIAGGVLYFADRDGGTNGDDPTVAVIRRFDLKTGKPLKDIQIEDSPWINDITVAEDGTIYTTQTGDLGQNPDPKTWKVWKISPEGNISEFAVGNPINVPNGIAIDPDGNIVVVNFGNPEVLTFSPEGKLIKTEKAVQTGGDGIEIMPDGTKYISSVRQGGISRITPDGSAELIAENIPSAASICYDSGVNQLVIPMTSQSTLGFVPLD</sequence>
<dbReference type="InterPro" id="IPR015943">
    <property type="entry name" value="WD40/YVTN_repeat-like_dom_sf"/>
</dbReference>
<dbReference type="InterPro" id="IPR001258">
    <property type="entry name" value="NHL_repeat"/>
</dbReference>
<gene>
    <name evidence="4" type="ORF">LQ318_00985</name>
</gene>
<organism evidence="4 5">
    <name type="scientific">Fodinibius salicampi</name>
    <dbReference type="NCBI Taxonomy" id="1920655"/>
    <lineage>
        <taxon>Bacteria</taxon>
        <taxon>Pseudomonadati</taxon>
        <taxon>Balneolota</taxon>
        <taxon>Balneolia</taxon>
        <taxon>Balneolales</taxon>
        <taxon>Balneolaceae</taxon>
        <taxon>Fodinibius</taxon>
    </lineage>
</organism>
<reference evidence="4 5" key="1">
    <citation type="submission" date="2021-11" db="EMBL/GenBank/DDBJ databases">
        <title>Aliifidinibius sp. nov., a new bacterium isolated from saline soil.</title>
        <authorList>
            <person name="Galisteo C."/>
            <person name="De La Haba R."/>
            <person name="Sanchez-Porro C."/>
            <person name="Ventosa A."/>
        </authorList>
    </citation>
    <scope>NUCLEOTIDE SEQUENCE [LARGE SCALE GENOMIC DNA]</scope>
    <source>
        <strain evidence="4 5">KACC 190600</strain>
    </source>
</reference>
<dbReference type="Pfam" id="PF08450">
    <property type="entry name" value="SGL"/>
    <property type="match status" value="1"/>
</dbReference>
<evidence type="ECO:0000259" key="3">
    <source>
        <dbReference type="Pfam" id="PF08450"/>
    </source>
</evidence>
<feature type="domain" description="SMP-30/Gluconolactonase/LRE-like region" evidence="3">
    <location>
        <begin position="174"/>
        <end position="324"/>
    </location>
</feature>
<proteinExistence type="predicted"/>
<dbReference type="InterPro" id="IPR013658">
    <property type="entry name" value="SGL"/>
</dbReference>
<feature type="repeat" description="NHL" evidence="2">
    <location>
        <begin position="227"/>
        <end position="265"/>
    </location>
</feature>
<evidence type="ECO:0000256" key="2">
    <source>
        <dbReference type="PROSITE-ProRule" id="PRU00504"/>
    </source>
</evidence>
<dbReference type="Gene3D" id="2.130.10.10">
    <property type="entry name" value="YVTN repeat-like/Quinoprotein amine dehydrogenase"/>
    <property type="match status" value="1"/>
</dbReference>
<dbReference type="PROSITE" id="PS51125">
    <property type="entry name" value="NHL"/>
    <property type="match status" value="1"/>
</dbReference>
<dbReference type="SUPFAM" id="SSF101898">
    <property type="entry name" value="NHL repeat"/>
    <property type="match status" value="1"/>
</dbReference>
<accession>A0ABT3PUF9</accession>
<evidence type="ECO:0000313" key="5">
    <source>
        <dbReference type="Proteomes" id="UP001207337"/>
    </source>
</evidence>
<keyword evidence="5" id="KW-1185">Reference proteome</keyword>
<comment type="caution">
    <text evidence="4">The sequence shown here is derived from an EMBL/GenBank/DDBJ whole genome shotgun (WGS) entry which is preliminary data.</text>
</comment>